<feature type="compositionally biased region" description="Polar residues" evidence="2">
    <location>
        <begin position="736"/>
        <end position="759"/>
    </location>
</feature>
<dbReference type="Pfam" id="PF07140">
    <property type="entry name" value="IFNGR1_D2"/>
    <property type="match status" value="1"/>
</dbReference>
<dbReference type="InterPro" id="IPR013783">
    <property type="entry name" value="Ig-like_fold"/>
</dbReference>
<feature type="compositionally biased region" description="Polar residues" evidence="2">
    <location>
        <begin position="787"/>
        <end position="798"/>
    </location>
</feature>
<evidence type="ECO:0000256" key="3">
    <source>
        <dbReference type="SAM" id="Phobius"/>
    </source>
</evidence>
<keyword evidence="6" id="KW-1185">Reference proteome</keyword>
<proteinExistence type="inferred from homology"/>
<evidence type="ECO:0000259" key="4">
    <source>
        <dbReference type="Pfam" id="PF01108"/>
    </source>
</evidence>
<dbReference type="Pfam" id="PF20634">
    <property type="entry name" value="IFNGR1_transm"/>
    <property type="match status" value="1"/>
</dbReference>
<feature type="compositionally biased region" description="Basic and acidic residues" evidence="2">
    <location>
        <begin position="776"/>
        <end position="786"/>
    </location>
</feature>
<dbReference type="GeneID" id="101388306"/>
<feature type="region of interest" description="Disordered" evidence="2">
    <location>
        <begin position="682"/>
        <end position="798"/>
    </location>
</feature>
<dbReference type="PANTHER" id="PTHR20859:SF5">
    <property type="entry name" value="INTERFERON GAMMA RECEPTOR 1"/>
    <property type="match status" value="1"/>
</dbReference>
<gene>
    <name evidence="7" type="primary">LOC101388306</name>
</gene>
<dbReference type="PANTHER" id="PTHR20859">
    <property type="entry name" value="INTERFERON/INTERLEUKIN RECEPTOR"/>
    <property type="match status" value="1"/>
</dbReference>
<keyword evidence="3" id="KW-1133">Transmembrane helix</keyword>
<accession>A0ABM1CAG7</accession>
<feature type="region of interest" description="Disordered" evidence="2">
    <location>
        <begin position="191"/>
        <end position="236"/>
    </location>
</feature>
<dbReference type="InterPro" id="IPR003961">
    <property type="entry name" value="FN3_dom"/>
</dbReference>
<evidence type="ECO:0000259" key="5">
    <source>
        <dbReference type="Pfam" id="PF07140"/>
    </source>
</evidence>
<reference evidence="7" key="1">
    <citation type="submission" date="2025-08" db="UniProtKB">
        <authorList>
            <consortium name="RefSeq"/>
        </authorList>
    </citation>
    <scope>IDENTIFICATION</scope>
</reference>
<name>A0ABM1CAG7_CERSS</name>
<keyword evidence="3" id="KW-0812">Transmembrane</keyword>
<evidence type="ECO:0000256" key="1">
    <source>
        <dbReference type="ARBA" id="ARBA00005399"/>
    </source>
</evidence>
<keyword evidence="7" id="KW-0675">Receptor</keyword>
<dbReference type="InterPro" id="IPR050650">
    <property type="entry name" value="Type-II_Cytokine-TF_Rcpt"/>
</dbReference>
<dbReference type="Gene3D" id="2.60.40.10">
    <property type="entry name" value="Immunoglobulins"/>
    <property type="match status" value="2"/>
</dbReference>
<evidence type="ECO:0000256" key="2">
    <source>
        <dbReference type="SAM" id="MobiDB-lite"/>
    </source>
</evidence>
<feature type="domain" description="Fibronectin type-III" evidence="4">
    <location>
        <begin position="382"/>
        <end position="466"/>
    </location>
</feature>
<protein>
    <submittedName>
        <fullName evidence="7">Interferon gamma receptor 1</fullName>
    </submittedName>
</protein>
<dbReference type="InterPro" id="IPR036116">
    <property type="entry name" value="FN3_sf"/>
</dbReference>
<keyword evidence="3" id="KW-0472">Membrane</keyword>
<organism evidence="6 7">
    <name type="scientific">Ceratotherium simum simum</name>
    <name type="common">Southern white rhinoceros</name>
    <dbReference type="NCBI Taxonomy" id="73337"/>
    <lineage>
        <taxon>Eukaryota</taxon>
        <taxon>Metazoa</taxon>
        <taxon>Chordata</taxon>
        <taxon>Craniata</taxon>
        <taxon>Vertebrata</taxon>
        <taxon>Euteleostomi</taxon>
        <taxon>Mammalia</taxon>
        <taxon>Eutheria</taxon>
        <taxon>Laurasiatheria</taxon>
        <taxon>Perissodactyla</taxon>
        <taxon>Rhinocerotidae</taxon>
        <taxon>Ceratotherium</taxon>
    </lineage>
</organism>
<dbReference type="Pfam" id="PF01108">
    <property type="entry name" value="Tissue_fac"/>
    <property type="match status" value="1"/>
</dbReference>
<dbReference type="InterPro" id="IPR021126">
    <property type="entry name" value="IFN_gamma_rc_D2_pox/mammal"/>
</dbReference>
<evidence type="ECO:0000313" key="6">
    <source>
        <dbReference type="Proteomes" id="UP000694910"/>
    </source>
</evidence>
<dbReference type="PRINTS" id="PR01777">
    <property type="entry name" value="INTERFERONGR"/>
</dbReference>
<dbReference type="SUPFAM" id="SSF49265">
    <property type="entry name" value="Fibronectin type III"/>
    <property type="match status" value="2"/>
</dbReference>
<evidence type="ECO:0000313" key="7">
    <source>
        <dbReference type="RefSeq" id="XP_014636548.1"/>
    </source>
</evidence>
<comment type="similarity">
    <text evidence="1">Belongs to the type II cytokine receptor family.</text>
</comment>
<dbReference type="RefSeq" id="XP_014636548.1">
    <property type="nucleotide sequence ID" value="XM_014781062.1"/>
</dbReference>
<dbReference type="Proteomes" id="UP000694910">
    <property type="component" value="Unplaced"/>
</dbReference>
<feature type="transmembrane region" description="Helical" evidence="3">
    <location>
        <begin position="603"/>
        <end position="626"/>
    </location>
</feature>
<feature type="domain" description="Interferon gamma receptor D2" evidence="5">
    <location>
        <begin position="486"/>
        <end position="593"/>
    </location>
</feature>
<dbReference type="InterPro" id="IPR008355">
    <property type="entry name" value="Interferon_gamma_rcpt_asu"/>
</dbReference>
<sequence length="833" mass="91779">MWSVEGSSGTARELLTGEAMGAKARMKISGRDSALSSLDNPEASEWDPVCEVDSVEAELESNATIFSVTNLKDACLSSVFLEGMTEPVWLLSLVCSGPDETLGSLWAEERGSTPGSVVVGPERSTLGMVVGHSASTFLVTVGRIAEKPTGNHPVSTLNRRLVPHRPIGSSGFTALFKCPWWPVCEWTFEQRPGGKEEGRSKRVKAKTGRPETIQSGDPDGSAYGGNSRGREKQADSGPVLRWAECWRRVRTAKQERRKRGVHLSEVYPVMARPKDGQDGNLDNHLVKRLHQHLSRGRREQRHKDLLVCCVKALHSGEPRVDETVVAVAPSLCRQASSPGPEKLVKLFWGVRLLFGIHIWLTWLLITRFSGVNFLGLSILLFDSLTVPLPARVTIEAYNLNTILLWDYPPMPQTAVFTAQVKTYGNAVWIDACNTSYHYCNISSQITDPSSSLWARVKARLGQEESAYTYSKEFILCRQGKVGPPKLDIRKKEDQIMIDIFHPLIGVKGFEPEAMYDEESTCYMFTYKVYVRINGSSETAERMYECREDDCNETQCLLRVPVSALSSQYCASAEGISEEWAVTTEKSRELCVTVVDENSLEGSVWIPVVAAFLLFLVIVLVFVYCHVKKTNPCKRKNVTLPKSLLSVVKSASSEAKSESKHISPITYQPIVLEDEKAVWEEQVSPATVSGLPAEENPGKEEPGEELSSETGVVATEGTPDMAPGSPLTPVRTEGSVRLSSNQSELCSGALNSYHSRNGSDSGVVESDSFLSDSEFPPNDKSEVKTEGQESLTLRNTTTSFGYDKPHVLVDVLVDEGAKESLIGYRVTADSHRLS</sequence>